<dbReference type="InterPro" id="IPR029068">
    <property type="entry name" value="Glyas_Bleomycin-R_OHBP_Dase"/>
</dbReference>
<feature type="chain" id="PRO_5026867041" evidence="1">
    <location>
        <begin position="29"/>
        <end position="311"/>
    </location>
</feature>
<evidence type="ECO:0000313" key="4">
    <source>
        <dbReference type="RefSeq" id="XP_022932238.1"/>
    </source>
</evidence>
<dbReference type="Pfam" id="PF00903">
    <property type="entry name" value="Glyoxalase"/>
    <property type="match status" value="2"/>
</dbReference>
<dbReference type="GO" id="GO:0019243">
    <property type="term" value="P:methylglyoxal catabolic process to D-lactate via S-lactoyl-glutathione"/>
    <property type="evidence" value="ECO:0007669"/>
    <property type="project" value="TreeGrafter"/>
</dbReference>
<keyword evidence="3" id="KW-1185">Reference proteome</keyword>
<keyword evidence="1" id="KW-0732">Signal</keyword>
<dbReference type="InterPro" id="IPR004360">
    <property type="entry name" value="Glyas_Fos-R_dOase_dom"/>
</dbReference>
<evidence type="ECO:0000259" key="2">
    <source>
        <dbReference type="PROSITE" id="PS51819"/>
    </source>
</evidence>
<protein>
    <submittedName>
        <fullName evidence="4">Lactoylglutathione lyase-like</fullName>
    </submittedName>
</protein>
<reference evidence="4" key="1">
    <citation type="submission" date="2025-08" db="UniProtKB">
        <authorList>
            <consortium name="RefSeq"/>
        </authorList>
    </citation>
    <scope>IDENTIFICATION</scope>
    <source>
        <tissue evidence="4">Young leaves</tissue>
    </source>
</reference>
<dbReference type="GeneID" id="111438601"/>
<name>A0A6J1F142_CUCMO</name>
<sequence>MKMANNLGLSSILFSLLFFSLIIETSLGARNLNENVLDWVKKDHRRFLRAVIHVSDLDHSIKVYTRGFGMKLLKRRNFPDRGYKDALVGFGPQNTHFLLELRQRDGLSNVFIGTEFGHFGIATQNVYKSVEQARANGAVVIHEPEKVNQTIFAFVQDHDGYKFKFIQTPSPLDPLSPIMLRVQNLDLSANFYSKALGMKLFKRQNNSTGEFILATLGYGTNQSKTTLLELEKRNNISRDDGRDGYSMLYISTDNVNKTAEAAKVVIKELGGNLIMEPVLVPTINVKMTGFTDPDGWRMIMVDNKDYRRGTL</sequence>
<dbReference type="Proteomes" id="UP000504609">
    <property type="component" value="Unplaced"/>
</dbReference>
<feature type="signal peptide" evidence="1">
    <location>
        <begin position="1"/>
        <end position="28"/>
    </location>
</feature>
<dbReference type="SUPFAM" id="SSF54593">
    <property type="entry name" value="Glyoxalase/Bleomycin resistance protein/Dihydroxybiphenyl dioxygenase"/>
    <property type="match status" value="2"/>
</dbReference>
<dbReference type="GO" id="GO:0004462">
    <property type="term" value="F:lactoylglutathione lyase activity"/>
    <property type="evidence" value="ECO:0007669"/>
    <property type="project" value="TreeGrafter"/>
</dbReference>
<dbReference type="AlphaFoldDB" id="A0A6J1F142"/>
<dbReference type="PANTHER" id="PTHR46036:SF12">
    <property type="entry name" value="VOC DOMAIN-CONTAINING PROTEIN"/>
    <property type="match status" value="1"/>
</dbReference>
<dbReference type="RefSeq" id="XP_022932238.1">
    <property type="nucleotide sequence ID" value="XM_023076470.1"/>
</dbReference>
<dbReference type="PROSITE" id="PS51819">
    <property type="entry name" value="VOC"/>
    <property type="match status" value="2"/>
</dbReference>
<dbReference type="KEGG" id="cmos:111438601"/>
<gene>
    <name evidence="4" type="primary">LOC111438601</name>
</gene>
<dbReference type="PANTHER" id="PTHR46036">
    <property type="entry name" value="LACTOYLGLUTATHIONE LYASE"/>
    <property type="match status" value="1"/>
</dbReference>
<dbReference type="GO" id="GO:0005737">
    <property type="term" value="C:cytoplasm"/>
    <property type="evidence" value="ECO:0007669"/>
    <property type="project" value="TreeGrafter"/>
</dbReference>
<feature type="domain" description="VOC" evidence="2">
    <location>
        <begin position="46"/>
        <end position="168"/>
    </location>
</feature>
<organism evidence="3 4">
    <name type="scientific">Cucurbita moschata</name>
    <name type="common">Winter crookneck squash</name>
    <name type="synonym">Cucurbita pepo var. moschata</name>
    <dbReference type="NCBI Taxonomy" id="3662"/>
    <lineage>
        <taxon>Eukaryota</taxon>
        <taxon>Viridiplantae</taxon>
        <taxon>Streptophyta</taxon>
        <taxon>Embryophyta</taxon>
        <taxon>Tracheophyta</taxon>
        <taxon>Spermatophyta</taxon>
        <taxon>Magnoliopsida</taxon>
        <taxon>eudicotyledons</taxon>
        <taxon>Gunneridae</taxon>
        <taxon>Pentapetalae</taxon>
        <taxon>rosids</taxon>
        <taxon>fabids</taxon>
        <taxon>Cucurbitales</taxon>
        <taxon>Cucurbitaceae</taxon>
        <taxon>Cucurbiteae</taxon>
        <taxon>Cucurbita</taxon>
    </lineage>
</organism>
<dbReference type="Gene3D" id="3.10.180.10">
    <property type="entry name" value="2,3-Dihydroxybiphenyl 1,2-Dioxygenase, domain 1"/>
    <property type="match status" value="2"/>
</dbReference>
<accession>A0A6J1F142</accession>
<proteinExistence type="predicted"/>
<feature type="domain" description="VOC" evidence="2">
    <location>
        <begin position="174"/>
        <end position="303"/>
    </location>
</feature>
<dbReference type="InterPro" id="IPR037523">
    <property type="entry name" value="VOC_core"/>
</dbReference>
<evidence type="ECO:0000256" key="1">
    <source>
        <dbReference type="SAM" id="SignalP"/>
    </source>
</evidence>
<evidence type="ECO:0000313" key="3">
    <source>
        <dbReference type="Proteomes" id="UP000504609"/>
    </source>
</evidence>